<proteinExistence type="predicted"/>
<evidence type="ECO:0008006" key="4">
    <source>
        <dbReference type="Google" id="ProtNLM"/>
    </source>
</evidence>
<feature type="chain" id="PRO_5012183575" description="PsiF repeat-containing protein" evidence="1">
    <location>
        <begin position="22"/>
        <end position="87"/>
    </location>
</feature>
<name>A0A1M5LMJ0_9BRAD</name>
<sequence length="87" mass="9721">MKSFWRLSLVAVVMFAEPAFAQKLVDPNAVAPEYREAAAKRRAEQIKQMQCRHQVDVAKVLPRDQTAAINRCLEDGPNPTTAAAQKQ</sequence>
<dbReference type="Proteomes" id="UP000190675">
    <property type="component" value="Chromosome I"/>
</dbReference>
<evidence type="ECO:0000313" key="2">
    <source>
        <dbReference type="EMBL" id="SHG66362.1"/>
    </source>
</evidence>
<organism evidence="2 3">
    <name type="scientific">Bradyrhizobium erythrophlei</name>
    <dbReference type="NCBI Taxonomy" id="1437360"/>
    <lineage>
        <taxon>Bacteria</taxon>
        <taxon>Pseudomonadati</taxon>
        <taxon>Pseudomonadota</taxon>
        <taxon>Alphaproteobacteria</taxon>
        <taxon>Hyphomicrobiales</taxon>
        <taxon>Nitrobacteraceae</taxon>
        <taxon>Bradyrhizobium</taxon>
    </lineage>
</organism>
<dbReference type="AlphaFoldDB" id="A0A1M5LMJ0"/>
<protein>
    <recommendedName>
        <fullName evidence="4">PsiF repeat-containing protein</fullName>
    </recommendedName>
</protein>
<dbReference type="EMBL" id="LT670818">
    <property type="protein sequence ID" value="SHG66362.1"/>
    <property type="molecule type" value="Genomic_DNA"/>
</dbReference>
<feature type="signal peptide" evidence="1">
    <location>
        <begin position="1"/>
        <end position="21"/>
    </location>
</feature>
<dbReference type="OrthoDB" id="8255514at2"/>
<reference evidence="2 3" key="1">
    <citation type="submission" date="2016-11" db="EMBL/GenBank/DDBJ databases">
        <authorList>
            <person name="Jaros S."/>
            <person name="Januszkiewicz K."/>
            <person name="Wedrychowicz H."/>
        </authorList>
    </citation>
    <scope>NUCLEOTIDE SEQUENCE [LARGE SCALE GENOMIC DNA]</scope>
    <source>
        <strain evidence="2 3">GAS242</strain>
    </source>
</reference>
<evidence type="ECO:0000313" key="3">
    <source>
        <dbReference type="Proteomes" id="UP000190675"/>
    </source>
</evidence>
<accession>A0A1M5LMJ0</accession>
<keyword evidence="1" id="KW-0732">Signal</keyword>
<gene>
    <name evidence="2" type="ORF">SAMN05444169_3565</name>
</gene>
<evidence type="ECO:0000256" key="1">
    <source>
        <dbReference type="SAM" id="SignalP"/>
    </source>
</evidence>
<dbReference type="RefSeq" id="WP_079567088.1">
    <property type="nucleotide sequence ID" value="NZ_LT670818.1"/>
</dbReference>